<organism evidence="2 3">
    <name type="scientific">Stenotrophomonas oahuensis</name>
    <dbReference type="NCBI Taxonomy" id="3003271"/>
    <lineage>
        <taxon>Bacteria</taxon>
        <taxon>Pseudomonadati</taxon>
        <taxon>Pseudomonadota</taxon>
        <taxon>Gammaproteobacteria</taxon>
        <taxon>Lysobacterales</taxon>
        <taxon>Lysobacteraceae</taxon>
        <taxon>Stenotrophomonas</taxon>
    </lineage>
</organism>
<keyword evidence="1" id="KW-0472">Membrane</keyword>
<feature type="transmembrane region" description="Helical" evidence="1">
    <location>
        <begin position="83"/>
        <end position="104"/>
    </location>
</feature>
<gene>
    <name evidence="2" type="ORF">PDM29_11315</name>
</gene>
<feature type="transmembrane region" description="Helical" evidence="1">
    <location>
        <begin position="58"/>
        <end position="77"/>
    </location>
</feature>
<dbReference type="Pfam" id="PF09842">
    <property type="entry name" value="DUF2069"/>
    <property type="match status" value="1"/>
</dbReference>
<dbReference type="Proteomes" id="UP001302072">
    <property type="component" value="Chromosome"/>
</dbReference>
<dbReference type="EMBL" id="CP115541">
    <property type="protein sequence ID" value="WNH50978.1"/>
    <property type="molecule type" value="Genomic_DNA"/>
</dbReference>
<feature type="transmembrane region" description="Helical" evidence="1">
    <location>
        <begin position="32"/>
        <end position="51"/>
    </location>
</feature>
<dbReference type="InterPro" id="IPR018643">
    <property type="entry name" value="DUF2069_membrane"/>
</dbReference>
<name>A0ABY9YKY6_9GAMM</name>
<keyword evidence="1" id="KW-1133">Transmembrane helix</keyword>
<evidence type="ECO:0000313" key="2">
    <source>
        <dbReference type="EMBL" id="WNH50978.1"/>
    </source>
</evidence>
<dbReference type="PROSITE" id="PS51257">
    <property type="entry name" value="PROKAR_LIPOPROTEIN"/>
    <property type="match status" value="1"/>
</dbReference>
<keyword evidence="3" id="KW-1185">Reference proteome</keyword>
<reference evidence="2 3" key="1">
    <citation type="submission" date="2022-12" db="EMBL/GenBank/DDBJ databases">
        <title>Two new species, Stenotrophomonas aracearum and Stenotrophomonas oahuensis, isolated from Anthurium (Araceae family) in Hawaii.</title>
        <authorList>
            <person name="Chunag S.C."/>
            <person name="Dobhal S."/>
            <person name="Alvarez A."/>
            <person name="Arif M."/>
        </authorList>
    </citation>
    <scope>NUCLEOTIDE SEQUENCE [LARGE SCALE GENOMIC DNA]</scope>
    <source>
        <strain evidence="2 3">A5586</strain>
    </source>
</reference>
<protein>
    <submittedName>
        <fullName evidence="2">DUF2069 domain-containing protein</fullName>
    </submittedName>
</protein>
<evidence type="ECO:0000256" key="1">
    <source>
        <dbReference type="SAM" id="Phobius"/>
    </source>
</evidence>
<proteinExistence type="predicted"/>
<accession>A0ABY9YKY6</accession>
<feature type="transmembrane region" description="Helical" evidence="1">
    <location>
        <begin position="7"/>
        <end position="26"/>
    </location>
</feature>
<sequence length="112" mass="12557">MKGRGRDALLIGLLLALACVYVAWFWQDKHWLATQVVFTAPPLLLALGTWCRRGNAPFWSGVLALFWFSHGVMSAWSHPDTAGWAWAELLLALAIIGVANAPGLQKRFKRRR</sequence>
<keyword evidence="1" id="KW-0812">Transmembrane</keyword>
<evidence type="ECO:0000313" key="3">
    <source>
        <dbReference type="Proteomes" id="UP001302072"/>
    </source>
</evidence>
<dbReference type="RefSeq" id="WP_311190271.1">
    <property type="nucleotide sequence ID" value="NZ_CP115541.1"/>
</dbReference>